<dbReference type="EMBL" id="LAZR01000001">
    <property type="protein sequence ID" value="KKO12068.1"/>
    <property type="molecule type" value="Genomic_DNA"/>
</dbReference>
<organism evidence="2">
    <name type="scientific">marine sediment metagenome</name>
    <dbReference type="NCBI Taxonomy" id="412755"/>
    <lineage>
        <taxon>unclassified sequences</taxon>
        <taxon>metagenomes</taxon>
        <taxon>ecological metagenomes</taxon>
    </lineage>
</organism>
<name>A0A0F9WHS3_9ZZZZ</name>
<reference evidence="2" key="1">
    <citation type="journal article" date="2015" name="Nature">
        <title>Complex archaea that bridge the gap between prokaryotes and eukaryotes.</title>
        <authorList>
            <person name="Spang A."/>
            <person name="Saw J.H."/>
            <person name="Jorgensen S.L."/>
            <person name="Zaremba-Niedzwiedzka K."/>
            <person name="Martijn J."/>
            <person name="Lind A.E."/>
            <person name="van Eijk R."/>
            <person name="Schleper C."/>
            <person name="Guy L."/>
            <person name="Ettema T.J."/>
        </authorList>
    </citation>
    <scope>NUCLEOTIDE SEQUENCE</scope>
</reference>
<evidence type="ECO:0000313" key="2">
    <source>
        <dbReference type="EMBL" id="KKO12068.1"/>
    </source>
</evidence>
<sequence length="516" mass="56549">MVFLRLPVNVRCVPAFATSMRQACYLLCLAMLALTSNSHADDIAALPQVSGPVPVTAQSHPFGAADHTLRPQNLTDLGYIEEEFFVSGLANVYDWPERGRLDVRTAQTPYTTRVLIRRPADSARFSGNIVVEMLNPSNLFDLNIGWAMSHTQMLRNGDAWVGITAKPIAMNTLKQFDAGRYAALSWANPLAATDPQNCEVGGDTTQATENGLIWDIHTQVAMWLRSADSTNPFRYHQAASAAQQLYAWGYSQTGSFLYTYINAIHPHVVDAIGEPLFDGFLVAVSSGPAPINQCADRIARDDPRRPIKNVGVPVIHVMSQSDYLFGIESRQPDSDAPGDRFRRYEIAGSGHASPDELYWGPKPADLIQAGRAVPPLACNEGPRSRFPNKLAFNAALVWLDQWARDDIAPPRAELIQVVDGQPVLDEHGNVVGGLRSPYVDVPTSTWNGNSTGESFCRIAGHEIPFSQDKLTRLYPTRADYVDAVTASVNELVAQGFLLAADGAGVIREAEQSDFWE</sequence>
<dbReference type="AlphaFoldDB" id="A0A0F9WHS3"/>
<dbReference type="InterPro" id="IPR045394">
    <property type="entry name" value="Abhydrolase_dom"/>
</dbReference>
<dbReference type="Pfam" id="PF20091">
    <property type="entry name" value="Abhydrolase_10"/>
    <property type="match status" value="1"/>
</dbReference>
<gene>
    <name evidence="2" type="ORF">LCGC14_0000760</name>
</gene>
<comment type="caution">
    <text evidence="2">The sequence shown here is derived from an EMBL/GenBank/DDBJ whole genome shotgun (WGS) entry which is preliminary data.</text>
</comment>
<feature type="domain" description="Alpha/beta hydrolase" evidence="1">
    <location>
        <begin position="49"/>
        <end position="506"/>
    </location>
</feature>
<accession>A0A0F9WHS3</accession>
<protein>
    <recommendedName>
        <fullName evidence="1">Alpha/beta hydrolase domain-containing protein</fullName>
    </recommendedName>
</protein>
<evidence type="ECO:0000259" key="1">
    <source>
        <dbReference type="Pfam" id="PF20091"/>
    </source>
</evidence>
<proteinExistence type="predicted"/>